<dbReference type="PANTHER" id="PTHR30038:SF0">
    <property type="entry name" value="TUNGSTEN-CONTAINING ALDEHYDE FERREDOXIN OXIDOREDUCTASE"/>
    <property type="match status" value="1"/>
</dbReference>
<dbReference type="Pfam" id="PF02730">
    <property type="entry name" value="AFOR_N"/>
    <property type="match status" value="1"/>
</dbReference>
<dbReference type="SUPFAM" id="SSF56228">
    <property type="entry name" value="Aldehyde ferredoxin oxidoreductase, N-terminal domain"/>
    <property type="match status" value="1"/>
</dbReference>
<protein>
    <submittedName>
        <fullName evidence="11">Aldehyde ferredoxin oxidoreductase</fullName>
    </submittedName>
</protein>
<evidence type="ECO:0000256" key="4">
    <source>
        <dbReference type="ARBA" id="ARBA00022723"/>
    </source>
</evidence>
<dbReference type="AlphaFoldDB" id="A0A6N7IMD1"/>
<dbReference type="RefSeq" id="WP_152944670.1">
    <property type="nucleotide sequence ID" value="NZ_WHYR01000001.1"/>
</dbReference>
<sequence>MSGKDAYAGSILFVDLPSRTVRRENTPEDLKRKFLGGNGFAVKLAYDLIRPGADPLDPENALVFAVGPAAGTLIPCSSRFVVGSKSPLTGLFVDSYAGGSWGEELKCAGYDALVVTGVSPTPVYLLIDGDRVEFRDAGHLWGRMVFGAQRRIAGECKIPGLSVAAIGPAGENLVRYASIIAGTRAAGRGGMGAVMGAKKLKAIAVRGQKPVFVPDQEGMWRFFRDSLRRLREHPGTGKLLPEVGTGAGVNAFNRLGMLPARNWQEEVFVGAEDISGERLRDQGYFIRSKACPGCPIGCGKVASTCGVDGGPVITEGPEYETLYSFGSMLGNSDLDSIIYADRMCDELGIDTISAGVTIAFAMEAFEREILSPGDTGGIDLYFGNHRAAINLLLDIAYRRGLGDTLAEGVKRAAEIIGRGSEKYAMHVKGMELPGHSARGLKGMALGYAVSTRGGTHQDTRPTVERSGQFDPQAVQGKGKMNKDNQDMTAVCDSLIICRYTEGIYGFFLGEDHVRMANLVTGAGYSLEDLRKVGERVYTLERLFNVREGLSRKDDRLPERFLEEPIPGGAAAGRVVLREDLDQMLDEYYTARGWDPRTGAPTDEKLKELGL</sequence>
<dbReference type="OrthoDB" id="9763894at2"/>
<dbReference type="InterPro" id="IPR001203">
    <property type="entry name" value="OxRdtase_Ald_Fedxn_C"/>
</dbReference>
<comment type="cofactor">
    <cofactor evidence="1">
        <name>[4Fe-4S] cluster</name>
        <dbReference type="ChEBI" id="CHEBI:49883"/>
    </cofactor>
</comment>
<dbReference type="GO" id="GO:0046872">
    <property type="term" value="F:metal ion binding"/>
    <property type="evidence" value="ECO:0007669"/>
    <property type="project" value="UniProtKB-KW"/>
</dbReference>
<dbReference type="Gene3D" id="1.10.599.10">
    <property type="entry name" value="Aldehyde Ferredoxin Oxidoreductase Protein, subunit A, domain 3"/>
    <property type="match status" value="1"/>
</dbReference>
<dbReference type="InterPro" id="IPR036021">
    <property type="entry name" value="Tungsten_al_ferr_oxy-like_C"/>
</dbReference>
<evidence type="ECO:0000256" key="8">
    <source>
        <dbReference type="ARBA" id="ARBA00049934"/>
    </source>
</evidence>
<dbReference type="Gene3D" id="1.10.569.10">
    <property type="entry name" value="Aldehyde Ferredoxin Oxidoreductase Protein, subunit A, domain 2"/>
    <property type="match status" value="1"/>
</dbReference>
<evidence type="ECO:0000259" key="10">
    <source>
        <dbReference type="SMART" id="SM00790"/>
    </source>
</evidence>
<keyword evidence="4" id="KW-0479">Metal-binding</keyword>
<evidence type="ECO:0000313" key="12">
    <source>
        <dbReference type="Proteomes" id="UP000441717"/>
    </source>
</evidence>
<evidence type="ECO:0000256" key="2">
    <source>
        <dbReference type="ARBA" id="ARBA00011032"/>
    </source>
</evidence>
<evidence type="ECO:0000256" key="7">
    <source>
        <dbReference type="ARBA" id="ARBA00023014"/>
    </source>
</evidence>
<keyword evidence="12" id="KW-1185">Reference proteome</keyword>
<dbReference type="InterPro" id="IPR051919">
    <property type="entry name" value="W-dependent_AOR"/>
</dbReference>
<evidence type="ECO:0000256" key="5">
    <source>
        <dbReference type="ARBA" id="ARBA00023002"/>
    </source>
</evidence>
<dbReference type="Gene3D" id="3.60.9.10">
    <property type="entry name" value="Aldehyde ferredoxin oxidoreductase, N-terminal domain"/>
    <property type="match status" value="1"/>
</dbReference>
<dbReference type="PANTHER" id="PTHR30038">
    <property type="entry name" value="ALDEHYDE FERREDOXIN OXIDOREDUCTASE"/>
    <property type="match status" value="1"/>
</dbReference>
<keyword evidence="6" id="KW-0408">Iron</keyword>
<dbReference type="GO" id="GO:0051539">
    <property type="term" value="F:4 iron, 4 sulfur cluster binding"/>
    <property type="evidence" value="ECO:0007669"/>
    <property type="project" value="UniProtKB-KW"/>
</dbReference>
<dbReference type="SUPFAM" id="SSF48310">
    <property type="entry name" value="Aldehyde ferredoxin oxidoreductase, C-terminal domains"/>
    <property type="match status" value="1"/>
</dbReference>
<comment type="cofactor">
    <cofactor evidence="8">
        <name>tungstopterin</name>
        <dbReference type="ChEBI" id="CHEBI:30402"/>
    </cofactor>
</comment>
<evidence type="ECO:0000256" key="6">
    <source>
        <dbReference type="ARBA" id="ARBA00023004"/>
    </source>
</evidence>
<dbReference type="InterPro" id="IPR013985">
    <property type="entry name" value="Ald_Fedxn_OxRdtase_dom3"/>
</dbReference>
<comment type="similarity">
    <text evidence="2">Belongs to the AOR/FOR family.</text>
</comment>
<dbReference type="GO" id="GO:0009055">
    <property type="term" value="F:electron transfer activity"/>
    <property type="evidence" value="ECO:0007669"/>
    <property type="project" value="InterPro"/>
</dbReference>
<keyword evidence="5" id="KW-0560">Oxidoreductase</keyword>
<evidence type="ECO:0000313" key="11">
    <source>
        <dbReference type="EMBL" id="MQL50757.1"/>
    </source>
</evidence>
<dbReference type="GO" id="GO:0016625">
    <property type="term" value="F:oxidoreductase activity, acting on the aldehyde or oxo group of donors, iron-sulfur protein as acceptor"/>
    <property type="evidence" value="ECO:0007669"/>
    <property type="project" value="InterPro"/>
</dbReference>
<dbReference type="Proteomes" id="UP000441717">
    <property type="component" value="Unassembled WGS sequence"/>
</dbReference>
<keyword evidence="7" id="KW-0411">Iron-sulfur</keyword>
<name>A0A6N7IMD1_9FIRM</name>
<proteinExistence type="inferred from homology"/>
<reference evidence="11 12" key="1">
    <citation type="submission" date="2019-10" db="EMBL/GenBank/DDBJ databases">
        <title>Comparative genomics of sulfur disproportionating microorganisms.</title>
        <authorList>
            <person name="Ward L.M."/>
            <person name="Bertran E."/>
            <person name="Johnston D."/>
        </authorList>
    </citation>
    <scope>NUCLEOTIDE SEQUENCE [LARGE SCALE GENOMIC DNA]</scope>
    <source>
        <strain evidence="11 12">DSM 14055</strain>
    </source>
</reference>
<dbReference type="SMART" id="SM00790">
    <property type="entry name" value="AFOR_N"/>
    <property type="match status" value="1"/>
</dbReference>
<gene>
    <name evidence="11" type="ORF">GFC01_00365</name>
</gene>
<dbReference type="InterPro" id="IPR036503">
    <property type="entry name" value="Ald_Fedxn_OxRdtase_N_sf"/>
</dbReference>
<accession>A0A6N7IMD1</accession>
<dbReference type="Pfam" id="PF01314">
    <property type="entry name" value="AFOR_C"/>
    <property type="match status" value="1"/>
</dbReference>
<keyword evidence="3" id="KW-0004">4Fe-4S</keyword>
<dbReference type="EMBL" id="WHYR01000001">
    <property type="protein sequence ID" value="MQL50757.1"/>
    <property type="molecule type" value="Genomic_DNA"/>
</dbReference>
<dbReference type="InterPro" id="IPR013984">
    <property type="entry name" value="Ald_Fedxn_OxRdtase_dom2"/>
</dbReference>
<evidence type="ECO:0000256" key="9">
    <source>
        <dbReference type="SAM" id="MobiDB-lite"/>
    </source>
</evidence>
<feature type="domain" description="Aldehyde ferredoxin oxidoreductase N-terminal" evidence="10">
    <location>
        <begin position="7"/>
        <end position="209"/>
    </location>
</feature>
<evidence type="ECO:0000256" key="3">
    <source>
        <dbReference type="ARBA" id="ARBA00022485"/>
    </source>
</evidence>
<comment type="caution">
    <text evidence="11">The sequence shown here is derived from an EMBL/GenBank/DDBJ whole genome shotgun (WGS) entry which is preliminary data.</text>
</comment>
<dbReference type="InterPro" id="IPR013983">
    <property type="entry name" value="Ald_Fedxn_OxRdtase_N"/>
</dbReference>
<evidence type="ECO:0000256" key="1">
    <source>
        <dbReference type="ARBA" id="ARBA00001966"/>
    </source>
</evidence>
<feature type="region of interest" description="Disordered" evidence="9">
    <location>
        <begin position="453"/>
        <end position="481"/>
    </location>
</feature>
<organism evidence="11 12">
    <name type="scientific">Desulfofundulus thermobenzoicus</name>
    <dbReference type="NCBI Taxonomy" id="29376"/>
    <lineage>
        <taxon>Bacteria</taxon>
        <taxon>Bacillati</taxon>
        <taxon>Bacillota</taxon>
        <taxon>Clostridia</taxon>
        <taxon>Eubacteriales</taxon>
        <taxon>Peptococcaceae</taxon>
        <taxon>Desulfofundulus</taxon>
    </lineage>
</organism>